<dbReference type="GeneID" id="72002575"/>
<dbReference type="RefSeq" id="XP_047774123.1">
    <property type="nucleotide sequence ID" value="XM_047921843.1"/>
</dbReference>
<comment type="caution">
    <text evidence="2">The sequence shown here is derived from an EMBL/GenBank/DDBJ whole genome shotgun (WGS) entry which is preliminary data.</text>
</comment>
<gene>
    <name evidence="2" type="ORF">C8Q71DRAFT_727318</name>
</gene>
<feature type="compositionally biased region" description="Acidic residues" evidence="1">
    <location>
        <begin position="63"/>
        <end position="81"/>
    </location>
</feature>
<protein>
    <submittedName>
        <fullName evidence="2">Uncharacterized protein</fullName>
    </submittedName>
</protein>
<name>A0ABQ8K2A8_9APHY</name>
<sequence>MVSFPSRQASGVAGGVSGVEDLAVAPALKQGALRGPVLTFRSFRWERGNESAKTIARVRNGGGEEDEGEEDEGEEDEGEEDEGWVLGNVLGDAQVELYEVLTLVSSLARGRRCSAGGFGRSKDTGKKGLAGDVDAGSREARNMLEDRAQQQQLCSGTAGASRQGRAVGRPATGWGMVSPARFLAVSSVVMGPLLRLEQLDEALNSPYYRAQRRGDVWTHNPSCERKIPEARACEWGGHCVCKWRASVCAQRASDLGASKIGSKIEDKRGGRRKRWHTRNMVDE</sequence>
<reference evidence="2 3" key="1">
    <citation type="journal article" date="2021" name="Environ. Microbiol.">
        <title>Gene family expansions and transcriptome signatures uncover fungal adaptations to wood decay.</title>
        <authorList>
            <person name="Hage H."/>
            <person name="Miyauchi S."/>
            <person name="Viragh M."/>
            <person name="Drula E."/>
            <person name="Min B."/>
            <person name="Chaduli D."/>
            <person name="Navarro D."/>
            <person name="Favel A."/>
            <person name="Norest M."/>
            <person name="Lesage-Meessen L."/>
            <person name="Balint B."/>
            <person name="Merenyi Z."/>
            <person name="de Eugenio L."/>
            <person name="Morin E."/>
            <person name="Martinez A.T."/>
            <person name="Baldrian P."/>
            <person name="Stursova M."/>
            <person name="Martinez M.J."/>
            <person name="Novotny C."/>
            <person name="Magnuson J.K."/>
            <person name="Spatafora J.W."/>
            <person name="Maurice S."/>
            <person name="Pangilinan J."/>
            <person name="Andreopoulos W."/>
            <person name="LaButti K."/>
            <person name="Hundley H."/>
            <person name="Na H."/>
            <person name="Kuo A."/>
            <person name="Barry K."/>
            <person name="Lipzen A."/>
            <person name="Henrissat B."/>
            <person name="Riley R."/>
            <person name="Ahrendt S."/>
            <person name="Nagy L.G."/>
            <person name="Grigoriev I.V."/>
            <person name="Martin F."/>
            <person name="Rosso M.N."/>
        </authorList>
    </citation>
    <scope>NUCLEOTIDE SEQUENCE [LARGE SCALE GENOMIC DNA]</scope>
    <source>
        <strain evidence="2 3">CIRM-BRFM 1785</strain>
    </source>
</reference>
<evidence type="ECO:0000256" key="1">
    <source>
        <dbReference type="SAM" id="MobiDB-lite"/>
    </source>
</evidence>
<dbReference type="Proteomes" id="UP000814176">
    <property type="component" value="Unassembled WGS sequence"/>
</dbReference>
<organism evidence="2 3">
    <name type="scientific">Rhodofomes roseus</name>
    <dbReference type="NCBI Taxonomy" id="34475"/>
    <lineage>
        <taxon>Eukaryota</taxon>
        <taxon>Fungi</taxon>
        <taxon>Dikarya</taxon>
        <taxon>Basidiomycota</taxon>
        <taxon>Agaricomycotina</taxon>
        <taxon>Agaricomycetes</taxon>
        <taxon>Polyporales</taxon>
        <taxon>Rhodofomes</taxon>
    </lineage>
</organism>
<feature type="region of interest" description="Disordered" evidence="1">
    <location>
        <begin position="52"/>
        <end position="81"/>
    </location>
</feature>
<accession>A0ABQ8K2A8</accession>
<evidence type="ECO:0000313" key="3">
    <source>
        <dbReference type="Proteomes" id="UP000814176"/>
    </source>
</evidence>
<proteinExistence type="predicted"/>
<keyword evidence="3" id="KW-1185">Reference proteome</keyword>
<dbReference type="EMBL" id="JADCUA010000029">
    <property type="protein sequence ID" value="KAH9830862.1"/>
    <property type="molecule type" value="Genomic_DNA"/>
</dbReference>
<evidence type="ECO:0000313" key="2">
    <source>
        <dbReference type="EMBL" id="KAH9830862.1"/>
    </source>
</evidence>